<evidence type="ECO:0008006" key="4">
    <source>
        <dbReference type="Google" id="ProtNLM"/>
    </source>
</evidence>
<protein>
    <recommendedName>
        <fullName evidence="4">Tc1-like transposase DDE domain-containing protein</fullName>
    </recommendedName>
</protein>
<accession>A0A8C1YGH6</accession>
<dbReference type="Ensembl" id="ENSCCRT00015004470.1">
    <property type="protein sequence ID" value="ENSCCRP00015004280.1"/>
    <property type="gene ID" value="ENSCCRG00015002421.1"/>
</dbReference>
<feature type="region of interest" description="Disordered" evidence="1">
    <location>
        <begin position="144"/>
        <end position="169"/>
    </location>
</feature>
<reference evidence="2" key="1">
    <citation type="submission" date="2025-08" db="UniProtKB">
        <authorList>
            <consortium name="Ensembl"/>
        </authorList>
    </citation>
    <scope>IDENTIFICATION</scope>
</reference>
<dbReference type="Proteomes" id="UP000694700">
    <property type="component" value="Unplaced"/>
</dbReference>
<dbReference type="GO" id="GO:0003676">
    <property type="term" value="F:nucleic acid binding"/>
    <property type="evidence" value="ECO:0007669"/>
    <property type="project" value="InterPro"/>
</dbReference>
<feature type="compositionally biased region" description="Basic and acidic residues" evidence="1">
    <location>
        <begin position="153"/>
        <end position="165"/>
    </location>
</feature>
<dbReference type="PANTHER" id="PTHR47326:SF1">
    <property type="entry name" value="HTH PSQ-TYPE DOMAIN-CONTAINING PROTEIN"/>
    <property type="match status" value="1"/>
</dbReference>
<evidence type="ECO:0000313" key="3">
    <source>
        <dbReference type="Proteomes" id="UP000694700"/>
    </source>
</evidence>
<sequence>MPQMSQILRKHAIGMLTAEMSTRAVTHELNVHFSTISSLQRFFREFGSASNRPHNRRPCVTTPAQDLHIQYVHLQDHLRPATWTAAATIGLHNQRISAQKVRNHLREAHLHACRPQRGLDLTAVPNLLVTTSYVERHMGSHLGGQSSLSLRENANERGRRGEAHNPHCLRSSVKFPQPVMVWGTMSSAGVGPLCFLRSKVNAAVYQEVLERFMLPAADQLYGDADFIFQQDLAPAHSAKATSTWFKDHGIPVLNWPANSPDLLWGIVKRKMRYARSKNAEELKATIRATWALITPEQCHRLIVSMPRCIAAVIQAKGAPTKY</sequence>
<dbReference type="Gene3D" id="3.30.420.10">
    <property type="entry name" value="Ribonuclease H-like superfamily/Ribonuclease H"/>
    <property type="match status" value="1"/>
</dbReference>
<dbReference type="InterPro" id="IPR036397">
    <property type="entry name" value="RNaseH_sf"/>
</dbReference>
<dbReference type="InterPro" id="IPR009057">
    <property type="entry name" value="Homeodomain-like_sf"/>
</dbReference>
<dbReference type="AlphaFoldDB" id="A0A8C1YGH6"/>
<organism evidence="2 3">
    <name type="scientific">Cyprinus carpio</name>
    <name type="common">Common carp</name>
    <dbReference type="NCBI Taxonomy" id="7962"/>
    <lineage>
        <taxon>Eukaryota</taxon>
        <taxon>Metazoa</taxon>
        <taxon>Chordata</taxon>
        <taxon>Craniata</taxon>
        <taxon>Vertebrata</taxon>
        <taxon>Euteleostomi</taxon>
        <taxon>Actinopterygii</taxon>
        <taxon>Neopterygii</taxon>
        <taxon>Teleostei</taxon>
        <taxon>Ostariophysi</taxon>
        <taxon>Cypriniformes</taxon>
        <taxon>Cyprinidae</taxon>
        <taxon>Cyprininae</taxon>
        <taxon>Cyprinus</taxon>
    </lineage>
</organism>
<evidence type="ECO:0000256" key="1">
    <source>
        <dbReference type="SAM" id="MobiDB-lite"/>
    </source>
</evidence>
<name>A0A8C1YGH6_CYPCA</name>
<dbReference type="SUPFAM" id="SSF46689">
    <property type="entry name" value="Homeodomain-like"/>
    <property type="match status" value="1"/>
</dbReference>
<dbReference type="PANTHER" id="PTHR47326">
    <property type="entry name" value="TRANSPOSABLE ELEMENT TC3 TRANSPOSASE-LIKE PROTEIN"/>
    <property type="match status" value="1"/>
</dbReference>
<proteinExistence type="predicted"/>
<evidence type="ECO:0000313" key="2">
    <source>
        <dbReference type="Ensembl" id="ENSCCRP00015004280.1"/>
    </source>
</evidence>